<evidence type="ECO:0000313" key="2">
    <source>
        <dbReference type="Proteomes" id="UP000003711"/>
    </source>
</evidence>
<dbReference type="EMBL" id="ACCH01000148">
    <property type="protein sequence ID" value="EEF90500.1"/>
    <property type="molecule type" value="Genomic_DNA"/>
</dbReference>
<dbReference type="AlphaFoldDB" id="E2NC58"/>
<protein>
    <recommendedName>
        <fullName evidence="3">Lipocalin-like domain-containing protein</fullName>
    </recommendedName>
</protein>
<sequence length="287" mass="32327">MKIKMKSSIKKMSALLMMMAVAILAFTFTGCSDEATPESDDKILKPVAENVIGKWSMKESYKKLDGKWVEDPIPEGQGQTYTIRTDGTVLSAFTAPDGYTKLNLGEWKTDEAANKLTLGTMTVDVLSLNATSFEMGYGEALDAETGELMDGEFRWKYSRMDETQKTLAEKLIGKWNYSKSYEKINGEWVEIHSGMQDEGWFLGETDILFCEDGSSTVYARFGEHERTLSMYWRVNNATGELRMVTKDGQTMELNVAIEVDGTLSVFYNLEPSTGQTVTREFKNVLIR</sequence>
<organism evidence="1 2">
    <name type="scientific">Bacteroides cellulosilyticus DSM 14838</name>
    <dbReference type="NCBI Taxonomy" id="537012"/>
    <lineage>
        <taxon>Bacteria</taxon>
        <taxon>Pseudomonadati</taxon>
        <taxon>Bacteroidota</taxon>
        <taxon>Bacteroidia</taxon>
        <taxon>Bacteroidales</taxon>
        <taxon>Bacteroidaceae</taxon>
        <taxon>Bacteroides</taxon>
    </lineage>
</organism>
<dbReference type="PROSITE" id="PS51257">
    <property type="entry name" value="PROKAR_LIPOPROTEIN"/>
    <property type="match status" value="1"/>
</dbReference>
<comment type="caution">
    <text evidence="1">The sequence shown here is derived from an EMBL/GenBank/DDBJ whole genome shotgun (WGS) entry which is preliminary data.</text>
</comment>
<evidence type="ECO:0008006" key="3">
    <source>
        <dbReference type="Google" id="ProtNLM"/>
    </source>
</evidence>
<evidence type="ECO:0000313" key="1">
    <source>
        <dbReference type="EMBL" id="EEF90500.1"/>
    </source>
</evidence>
<dbReference type="HOGENOM" id="CLU_087911_0_0_10"/>
<proteinExistence type="predicted"/>
<gene>
    <name evidence="1" type="ORF">BACCELL_01865</name>
</gene>
<dbReference type="Proteomes" id="UP000003711">
    <property type="component" value="Unassembled WGS sequence"/>
</dbReference>
<reference evidence="1 2" key="2">
    <citation type="submission" date="2009-01" db="EMBL/GenBank/DDBJ databases">
        <title>Draft genome sequence of Bacteroides cellulosilyticus (DSM 14838).</title>
        <authorList>
            <person name="Sudarsanam P."/>
            <person name="Ley R."/>
            <person name="Guruge J."/>
            <person name="Turnbaugh P.J."/>
            <person name="Mahowald M."/>
            <person name="Liep D."/>
            <person name="Gordon J."/>
        </authorList>
    </citation>
    <scope>NUCLEOTIDE SEQUENCE [LARGE SCALE GENOMIC DNA]</scope>
    <source>
        <strain evidence="1 2">DSM 14838</strain>
    </source>
</reference>
<name>E2NC58_9BACE</name>
<reference evidence="1 2" key="1">
    <citation type="submission" date="2008-12" db="EMBL/GenBank/DDBJ databases">
        <authorList>
            <person name="Fulton L."/>
            <person name="Clifton S."/>
            <person name="Fulton B."/>
            <person name="Xu J."/>
            <person name="Minx P."/>
            <person name="Pepin K.H."/>
            <person name="Johnson M."/>
            <person name="Bhonagiri V."/>
            <person name="Nash W.E."/>
            <person name="Mardis E.R."/>
            <person name="Wilson R.K."/>
        </authorList>
    </citation>
    <scope>NUCLEOTIDE SEQUENCE [LARGE SCALE GENOMIC DNA]</scope>
    <source>
        <strain evidence="1 2">DSM 14838</strain>
    </source>
</reference>
<accession>E2NC58</accession>